<dbReference type="PROSITE" id="PS00525">
    <property type="entry name" value="RIBOSOMAL_L6_1"/>
    <property type="match status" value="1"/>
</dbReference>
<dbReference type="NCBIfam" id="TIGR03654">
    <property type="entry name" value="L6_bact"/>
    <property type="match status" value="1"/>
</dbReference>
<dbReference type="AlphaFoldDB" id="A0A9X2Q4N3"/>
<dbReference type="GO" id="GO:0003735">
    <property type="term" value="F:structural constituent of ribosome"/>
    <property type="evidence" value="ECO:0007669"/>
    <property type="project" value="UniProtKB-UniRule"/>
</dbReference>
<dbReference type="InterPro" id="IPR019906">
    <property type="entry name" value="Ribosomal_uL6_bac-type"/>
</dbReference>
<dbReference type="InterPro" id="IPR036789">
    <property type="entry name" value="Ribosomal_uL6-like_a/b-dom_sf"/>
</dbReference>
<evidence type="ECO:0000313" key="9">
    <source>
        <dbReference type="EMBL" id="MCS3952461.1"/>
    </source>
</evidence>
<sequence length="184" mass="20247">MARIGDNPIPFGDEVTVSVDDHNVVTIEGPKGTLTEQIDPEMTLDIADDHVVVRRPTNQKRHRSLHGLSRSLIVNMVEGVTEGYKKELKIIGVGYRAQMSDETLEIALGYSHPIYFLPPSDVAVSVDSDRGQDDIIIVEGIDKELVGQVAAKIRSLRPPEPYKGKGVRYVDEHVPLKAGKTAAR</sequence>
<dbReference type="Proteomes" id="UP001155057">
    <property type="component" value="Unassembled WGS sequence"/>
</dbReference>
<evidence type="ECO:0000313" key="11">
    <source>
        <dbReference type="EMBL" id="MCS4123027.1"/>
    </source>
</evidence>
<dbReference type="Pfam" id="PF00347">
    <property type="entry name" value="Ribosomal_L6"/>
    <property type="match status" value="2"/>
</dbReference>
<dbReference type="Proteomes" id="UP001155110">
    <property type="component" value="Unassembled WGS sequence"/>
</dbReference>
<dbReference type="EMBL" id="JANTZM010000020">
    <property type="protein sequence ID" value="MCS4159194.1"/>
    <property type="molecule type" value="Genomic_DNA"/>
</dbReference>
<evidence type="ECO:0000256" key="4">
    <source>
        <dbReference type="RuleBase" id="RU003869"/>
    </source>
</evidence>
<accession>A0A9X2Q4N3</accession>
<dbReference type="GO" id="GO:0019843">
    <property type="term" value="F:rRNA binding"/>
    <property type="evidence" value="ECO:0007669"/>
    <property type="project" value="UniProtKB-UniRule"/>
</dbReference>
<organism evidence="7 13">
    <name type="scientific">Salinibacter ruber</name>
    <dbReference type="NCBI Taxonomy" id="146919"/>
    <lineage>
        <taxon>Bacteria</taxon>
        <taxon>Pseudomonadati</taxon>
        <taxon>Rhodothermota</taxon>
        <taxon>Rhodothermia</taxon>
        <taxon>Rhodothermales</taxon>
        <taxon>Salinibacteraceae</taxon>
        <taxon>Salinibacter</taxon>
    </lineage>
</organism>
<evidence type="ECO:0000313" key="7">
    <source>
        <dbReference type="EMBL" id="MCS3710019.1"/>
    </source>
</evidence>
<keyword evidence="3 5" id="KW-0694">RNA-binding</keyword>
<evidence type="ECO:0000313" key="10">
    <source>
        <dbReference type="EMBL" id="MCS4037635.1"/>
    </source>
</evidence>
<dbReference type="EMBL" id="JANUBF010000022">
    <property type="protein sequence ID" value="MCS4037635.1"/>
    <property type="molecule type" value="Genomic_DNA"/>
</dbReference>
<evidence type="ECO:0000256" key="5">
    <source>
        <dbReference type="RuleBase" id="RU003870"/>
    </source>
</evidence>
<dbReference type="Proteomes" id="UP001155040">
    <property type="component" value="Unassembled WGS sequence"/>
</dbReference>
<keyword evidence="3 5" id="KW-0699">rRNA-binding</keyword>
<gene>
    <name evidence="3" type="primary">rplF</name>
    <name evidence="11" type="ORF">GGP45_003395</name>
    <name evidence="7" type="ORF">GGP61_001623</name>
    <name evidence="8" type="ORF">GGP82_003320</name>
    <name evidence="9" type="ORF">GGP83_002428</name>
    <name evidence="12" type="ORF">GGP99_003181</name>
    <name evidence="10" type="ORF">GGQ01_002718</name>
</gene>
<evidence type="ECO:0000256" key="1">
    <source>
        <dbReference type="ARBA" id="ARBA00022980"/>
    </source>
</evidence>
<comment type="similarity">
    <text evidence="3 4">Belongs to the universal ribosomal protein uL6 family.</text>
</comment>
<comment type="function">
    <text evidence="3 5">This protein binds to the 23S rRNA, and is important in its secondary structure. It is located near the subunit interface in the base of the L7/L12 stalk, and near the tRNA binding site of the peptidyltransferase center.</text>
</comment>
<dbReference type="PANTHER" id="PTHR11655">
    <property type="entry name" value="60S/50S RIBOSOMAL PROTEIN L6/L9"/>
    <property type="match status" value="1"/>
</dbReference>
<dbReference type="PANTHER" id="PTHR11655:SF14">
    <property type="entry name" value="LARGE RIBOSOMAL SUBUNIT PROTEIN UL6M"/>
    <property type="match status" value="1"/>
</dbReference>
<comment type="subunit">
    <text evidence="3">Part of the 50S ribosomal subunit.</text>
</comment>
<evidence type="ECO:0000313" key="8">
    <source>
        <dbReference type="EMBL" id="MCS3866740.1"/>
    </source>
</evidence>
<evidence type="ECO:0000313" key="12">
    <source>
        <dbReference type="EMBL" id="MCS4159194.1"/>
    </source>
</evidence>
<dbReference type="InterPro" id="IPR020040">
    <property type="entry name" value="Ribosomal_uL6_a/b-dom"/>
</dbReference>
<evidence type="ECO:0000256" key="3">
    <source>
        <dbReference type="HAMAP-Rule" id="MF_01365"/>
    </source>
</evidence>
<dbReference type="InterPro" id="IPR000702">
    <property type="entry name" value="Ribosomal_uL6-like"/>
</dbReference>
<feature type="domain" description="Large ribosomal subunit protein uL6 alpha-beta" evidence="6">
    <location>
        <begin position="11"/>
        <end position="83"/>
    </location>
</feature>
<reference evidence="7" key="1">
    <citation type="submission" date="2022-08" db="EMBL/GenBank/DDBJ databases">
        <title>Genomic Encyclopedia of Type Strains, Phase V (KMG-V): Genome sequencing to study the core and pangenomes of soil and plant-associated prokaryotes.</title>
        <authorList>
            <person name="Whitman W."/>
        </authorList>
    </citation>
    <scope>NUCLEOTIDE SEQUENCE</scope>
    <source>
        <strain evidence="8">SP2016B</strain>
        <strain evidence="9">SP2017</strain>
        <strain evidence="12">SP3002</strain>
        <strain evidence="10">SP3012</strain>
        <strain evidence="11">SP3026</strain>
        <strain evidence="7">SP3049</strain>
    </source>
</reference>
<dbReference type="EMBL" id="JANUBB010000009">
    <property type="protein sequence ID" value="MCS3952461.1"/>
    <property type="molecule type" value="Genomic_DNA"/>
</dbReference>
<dbReference type="PRINTS" id="PR00059">
    <property type="entry name" value="RIBOSOMALL6"/>
</dbReference>
<dbReference type="PIRSF" id="PIRSF002162">
    <property type="entry name" value="Ribosomal_L6"/>
    <property type="match status" value="1"/>
</dbReference>
<dbReference type="OMA" id="RERHGLC"/>
<dbReference type="SMR" id="A0A9X2Q4N3"/>
<proteinExistence type="inferred from homology"/>
<feature type="domain" description="Large ribosomal subunit protein uL6 alpha-beta" evidence="6">
    <location>
        <begin position="91"/>
        <end position="169"/>
    </location>
</feature>
<protein>
    <recommendedName>
        <fullName evidence="3">Large ribosomal subunit protein uL6</fullName>
    </recommendedName>
</protein>
<comment type="caution">
    <text evidence="7">The sequence shown here is derived from an EMBL/GenBank/DDBJ whole genome shotgun (WGS) entry which is preliminary data.</text>
</comment>
<dbReference type="HAMAP" id="MF_01365_B">
    <property type="entry name" value="Ribosomal_uL6_B"/>
    <property type="match status" value="1"/>
</dbReference>
<dbReference type="Proteomes" id="UP001155144">
    <property type="component" value="Unassembled WGS sequence"/>
</dbReference>
<dbReference type="RefSeq" id="WP_011403810.1">
    <property type="nucleotide sequence ID" value="NZ_CALTRY010000003.1"/>
</dbReference>
<dbReference type="Gene3D" id="3.90.930.12">
    <property type="entry name" value="Ribosomal protein L6, alpha-beta domain"/>
    <property type="match status" value="2"/>
</dbReference>
<dbReference type="GO" id="GO:0002181">
    <property type="term" value="P:cytoplasmic translation"/>
    <property type="evidence" value="ECO:0007669"/>
    <property type="project" value="TreeGrafter"/>
</dbReference>
<dbReference type="Proteomes" id="UP001155034">
    <property type="component" value="Unassembled WGS sequence"/>
</dbReference>
<dbReference type="EMBL" id="JANUBL010000015">
    <property type="protein sequence ID" value="MCS4123027.1"/>
    <property type="molecule type" value="Genomic_DNA"/>
</dbReference>
<dbReference type="EMBL" id="JANUAE010000005">
    <property type="protein sequence ID" value="MCS3710019.1"/>
    <property type="molecule type" value="Genomic_DNA"/>
</dbReference>
<evidence type="ECO:0000313" key="13">
    <source>
        <dbReference type="Proteomes" id="UP001155057"/>
    </source>
</evidence>
<evidence type="ECO:0000259" key="6">
    <source>
        <dbReference type="Pfam" id="PF00347"/>
    </source>
</evidence>
<dbReference type="GeneID" id="83727979"/>
<dbReference type="SUPFAM" id="SSF56053">
    <property type="entry name" value="Ribosomal protein L6"/>
    <property type="match status" value="2"/>
</dbReference>
<keyword evidence="2 3" id="KW-0687">Ribonucleoprotein</keyword>
<dbReference type="InterPro" id="IPR002358">
    <property type="entry name" value="Ribosomal_uL6_CS"/>
</dbReference>
<dbReference type="EMBL" id="JANTYZ010000019">
    <property type="protein sequence ID" value="MCS3866740.1"/>
    <property type="molecule type" value="Genomic_DNA"/>
</dbReference>
<evidence type="ECO:0000256" key="2">
    <source>
        <dbReference type="ARBA" id="ARBA00023274"/>
    </source>
</evidence>
<keyword evidence="1 3" id="KW-0689">Ribosomal protein</keyword>
<name>A0A9X2Q4N3_9BACT</name>
<dbReference type="GO" id="GO:0022625">
    <property type="term" value="C:cytosolic large ribosomal subunit"/>
    <property type="evidence" value="ECO:0007669"/>
    <property type="project" value="UniProtKB-UniRule"/>
</dbReference>
<dbReference type="Proteomes" id="UP001155010">
    <property type="component" value="Unassembled WGS sequence"/>
</dbReference>